<dbReference type="PANTHER" id="PTHR16320">
    <property type="entry name" value="SPHINGOMYELINASE FAMILY MEMBER"/>
    <property type="match status" value="1"/>
</dbReference>
<keyword evidence="3" id="KW-0378">Hydrolase</keyword>
<keyword evidence="1" id="KW-0732">Signal</keyword>
<keyword evidence="4" id="KW-1185">Reference proteome</keyword>
<reference evidence="3" key="1">
    <citation type="submission" date="2023-07" db="EMBL/GenBank/DDBJ databases">
        <title>Bacterial whole genome sequence for Sphingobium sp. HBC34.</title>
        <authorList>
            <person name="Le V."/>
            <person name="Ko S.-R."/>
            <person name="Ahn C.-Y."/>
            <person name="Oh H.-M."/>
        </authorList>
    </citation>
    <scope>NUCLEOTIDE SEQUENCE</scope>
    <source>
        <strain evidence="3">HBC34</strain>
    </source>
</reference>
<dbReference type="Proteomes" id="UP001176471">
    <property type="component" value="Unassembled WGS sequence"/>
</dbReference>
<dbReference type="Pfam" id="PF03372">
    <property type="entry name" value="Exo_endo_phos"/>
    <property type="match status" value="1"/>
</dbReference>
<name>A0ABT8ZM13_9SPHN</name>
<dbReference type="InterPro" id="IPR036691">
    <property type="entry name" value="Endo/exonu/phosph_ase_sf"/>
</dbReference>
<dbReference type="InterPro" id="IPR038772">
    <property type="entry name" value="Sph/SMPD2-like"/>
</dbReference>
<dbReference type="RefSeq" id="WP_304535997.1">
    <property type="nucleotide sequence ID" value="NZ_JAUQOM010000004.1"/>
</dbReference>
<feature type="chain" id="PRO_5047217781" evidence="1">
    <location>
        <begin position="25"/>
        <end position="367"/>
    </location>
</feature>
<sequence>MMNRRLRVLMVAVMAAFATSGAGRQDNQVQLHDGAMSPALAGSHGLTVMTYNIKGLPWPIAFDRGAAVERIGDRLARMRRAGQHPRLVLLQEAFSADAMTLAQRAGYRHVAMGPDADLRTPVTPNAADTAFLRTARWDRGEQMGKSMGSGLMILSDYPIRRTDRLAFPDFACAGFDCLANKGVLIAHIDIPGMGPTSIVNAHLNARTASGVPVIRSQQAYRRQIELMAGSIRRHVQPHEALVLGGDMNLGRDRQRGRAFFGTFAQAGLAFVTPGLGGAQQVLARRVGATGSWHDLTHAVRHGKDWLFARNAGGAPMTVLRAQVPFGTEADGAPLSDHFGYMVHYAAQPGPKPIAFASSNPMPKLAGR</sequence>
<keyword evidence="3" id="KW-0255">Endonuclease</keyword>
<proteinExistence type="predicted"/>
<dbReference type="Gene3D" id="3.60.10.10">
    <property type="entry name" value="Endonuclease/exonuclease/phosphatase"/>
    <property type="match status" value="1"/>
</dbReference>
<dbReference type="SUPFAM" id="SSF56219">
    <property type="entry name" value="DNase I-like"/>
    <property type="match status" value="1"/>
</dbReference>
<gene>
    <name evidence="3" type="ORF">Q4610_11015</name>
</gene>
<dbReference type="PANTHER" id="PTHR16320:SF23">
    <property type="entry name" value="SPHINGOMYELINASE C 1"/>
    <property type="match status" value="1"/>
</dbReference>
<protein>
    <submittedName>
        <fullName evidence="3">Endonuclease</fullName>
    </submittedName>
</protein>
<accession>A0ABT8ZM13</accession>
<dbReference type="EMBL" id="JAUQOM010000004">
    <property type="protein sequence ID" value="MDO7835573.1"/>
    <property type="molecule type" value="Genomic_DNA"/>
</dbReference>
<organism evidence="3 4">
    <name type="scientific">Sphingobium cyanobacteriorum</name>
    <dbReference type="NCBI Taxonomy" id="3063954"/>
    <lineage>
        <taxon>Bacteria</taxon>
        <taxon>Pseudomonadati</taxon>
        <taxon>Pseudomonadota</taxon>
        <taxon>Alphaproteobacteria</taxon>
        <taxon>Sphingomonadales</taxon>
        <taxon>Sphingomonadaceae</taxon>
        <taxon>Sphingobium</taxon>
    </lineage>
</organism>
<dbReference type="InterPro" id="IPR005135">
    <property type="entry name" value="Endo/exonuclease/phosphatase"/>
</dbReference>
<evidence type="ECO:0000259" key="2">
    <source>
        <dbReference type="Pfam" id="PF03372"/>
    </source>
</evidence>
<feature type="domain" description="Endonuclease/exonuclease/phosphatase" evidence="2">
    <location>
        <begin position="49"/>
        <end position="259"/>
    </location>
</feature>
<feature type="signal peptide" evidence="1">
    <location>
        <begin position="1"/>
        <end position="24"/>
    </location>
</feature>
<evidence type="ECO:0000313" key="3">
    <source>
        <dbReference type="EMBL" id="MDO7835573.1"/>
    </source>
</evidence>
<evidence type="ECO:0000256" key="1">
    <source>
        <dbReference type="SAM" id="SignalP"/>
    </source>
</evidence>
<comment type="caution">
    <text evidence="3">The sequence shown here is derived from an EMBL/GenBank/DDBJ whole genome shotgun (WGS) entry which is preliminary data.</text>
</comment>
<dbReference type="GO" id="GO:0004519">
    <property type="term" value="F:endonuclease activity"/>
    <property type="evidence" value="ECO:0007669"/>
    <property type="project" value="UniProtKB-KW"/>
</dbReference>
<evidence type="ECO:0000313" key="4">
    <source>
        <dbReference type="Proteomes" id="UP001176471"/>
    </source>
</evidence>
<keyword evidence="3" id="KW-0540">Nuclease</keyword>